<gene>
    <name evidence="2" type="ORF">PHLGIDRAFT_74282</name>
</gene>
<evidence type="ECO:0000259" key="1">
    <source>
        <dbReference type="Pfam" id="PF20151"/>
    </source>
</evidence>
<protein>
    <recommendedName>
        <fullName evidence="1">DUF6533 domain-containing protein</fullName>
    </recommendedName>
</protein>
<organism evidence="2 3">
    <name type="scientific">Phlebiopsis gigantea (strain 11061_1 CR5-6)</name>
    <name type="common">White-rot fungus</name>
    <name type="synonym">Peniophora gigantea</name>
    <dbReference type="NCBI Taxonomy" id="745531"/>
    <lineage>
        <taxon>Eukaryota</taxon>
        <taxon>Fungi</taxon>
        <taxon>Dikarya</taxon>
        <taxon>Basidiomycota</taxon>
        <taxon>Agaricomycotina</taxon>
        <taxon>Agaricomycetes</taxon>
        <taxon>Polyporales</taxon>
        <taxon>Phanerochaetaceae</taxon>
        <taxon>Phlebiopsis</taxon>
    </lineage>
</organism>
<dbReference type="OrthoDB" id="2758486at2759"/>
<evidence type="ECO:0000313" key="2">
    <source>
        <dbReference type="EMBL" id="KIP05466.1"/>
    </source>
</evidence>
<name>A0A0C3RVS0_PHLG1</name>
<dbReference type="HOGENOM" id="CLU_2801035_0_0_1"/>
<feature type="domain" description="DUF6533" evidence="1">
    <location>
        <begin position="3"/>
        <end position="46"/>
    </location>
</feature>
<dbReference type="EMBL" id="KN840543">
    <property type="protein sequence ID" value="KIP05466.1"/>
    <property type="molecule type" value="Genomic_DNA"/>
</dbReference>
<dbReference type="Pfam" id="PF20151">
    <property type="entry name" value="DUF6533"/>
    <property type="match status" value="1"/>
</dbReference>
<proteinExistence type="predicted"/>
<accession>A0A0C3RVS0</accession>
<feature type="non-terminal residue" evidence="2">
    <location>
        <position position="1"/>
    </location>
</feature>
<evidence type="ECO:0000313" key="3">
    <source>
        <dbReference type="Proteomes" id="UP000053257"/>
    </source>
</evidence>
<dbReference type="Proteomes" id="UP000053257">
    <property type="component" value="Unassembled WGS sequence"/>
</dbReference>
<dbReference type="InterPro" id="IPR045340">
    <property type="entry name" value="DUF6533"/>
</dbReference>
<keyword evidence="3" id="KW-1185">Reference proteome</keyword>
<reference evidence="2 3" key="1">
    <citation type="journal article" date="2014" name="PLoS Genet.">
        <title>Analysis of the Phlebiopsis gigantea genome, transcriptome and secretome provides insight into its pioneer colonization strategies of wood.</title>
        <authorList>
            <person name="Hori C."/>
            <person name="Ishida T."/>
            <person name="Igarashi K."/>
            <person name="Samejima M."/>
            <person name="Suzuki H."/>
            <person name="Master E."/>
            <person name="Ferreira P."/>
            <person name="Ruiz-Duenas F.J."/>
            <person name="Held B."/>
            <person name="Canessa P."/>
            <person name="Larrondo L.F."/>
            <person name="Schmoll M."/>
            <person name="Druzhinina I.S."/>
            <person name="Kubicek C.P."/>
            <person name="Gaskell J.A."/>
            <person name="Kersten P."/>
            <person name="St John F."/>
            <person name="Glasner J."/>
            <person name="Sabat G."/>
            <person name="Splinter BonDurant S."/>
            <person name="Syed K."/>
            <person name="Yadav J."/>
            <person name="Mgbeahuruike A.C."/>
            <person name="Kovalchuk A."/>
            <person name="Asiegbu F.O."/>
            <person name="Lackner G."/>
            <person name="Hoffmeister D."/>
            <person name="Rencoret J."/>
            <person name="Gutierrez A."/>
            <person name="Sun H."/>
            <person name="Lindquist E."/>
            <person name="Barry K."/>
            <person name="Riley R."/>
            <person name="Grigoriev I.V."/>
            <person name="Henrissat B."/>
            <person name="Kues U."/>
            <person name="Berka R.M."/>
            <person name="Martinez A.T."/>
            <person name="Covert S.F."/>
            <person name="Blanchette R.A."/>
            <person name="Cullen D."/>
        </authorList>
    </citation>
    <scope>NUCLEOTIDE SEQUENCE [LARGE SCALE GENOMIC DNA]</scope>
    <source>
        <strain evidence="2 3">11061_1 CR5-6</strain>
    </source>
</reference>
<dbReference type="AlphaFoldDB" id="A0A0C3RVS0"/>
<sequence>SLFIACVALGLYEYIITLASEVETVWKRPWTVSSILFLSIRWNGLLFPVLGTISITLEVSPANRNRLI</sequence>